<dbReference type="GO" id="GO:0005634">
    <property type="term" value="C:nucleus"/>
    <property type="evidence" value="ECO:0007669"/>
    <property type="project" value="UniProtKB-SubCell"/>
</dbReference>
<comment type="caution">
    <text evidence="9">The sequence shown here is derived from an EMBL/GenBank/DDBJ whole genome shotgun (WGS) entry which is preliminary data.</text>
</comment>
<dbReference type="PROSITE" id="PS00463">
    <property type="entry name" value="ZN2_CY6_FUNGAL_1"/>
    <property type="match status" value="1"/>
</dbReference>
<dbReference type="PANTHER" id="PTHR47782">
    <property type="entry name" value="ZN(II)2CYS6 TRANSCRIPTION FACTOR (EUROFUNG)-RELATED"/>
    <property type="match status" value="1"/>
</dbReference>
<keyword evidence="6" id="KW-0804">Transcription</keyword>
<keyword evidence="3" id="KW-0862">Zinc</keyword>
<evidence type="ECO:0000256" key="6">
    <source>
        <dbReference type="ARBA" id="ARBA00023163"/>
    </source>
</evidence>
<proteinExistence type="predicted"/>
<keyword evidence="10" id="KW-1185">Reference proteome</keyword>
<name>A0A2T4H7C5_FUSCU</name>
<dbReference type="InterPro" id="IPR036864">
    <property type="entry name" value="Zn2-C6_fun-type_DNA-bd_sf"/>
</dbReference>
<dbReference type="PROSITE" id="PS50048">
    <property type="entry name" value="ZN2_CY6_FUNGAL_2"/>
    <property type="match status" value="1"/>
</dbReference>
<sequence length="117" mass="13268">MSEQRLFACERCSRRKQRCDRTIPVCQPCQEAQAECTGSASEGTVISGNDRIIARKGPVTRLLEQIEALEEKLRVMTEESLAVVTLLQRLSMIDCHKMLPQGHLSTRTRQLYHTPQA</sequence>
<dbReference type="SUPFAM" id="SSF57701">
    <property type="entry name" value="Zn2/Cys6 DNA-binding domain"/>
    <property type="match status" value="1"/>
</dbReference>
<evidence type="ECO:0000313" key="9">
    <source>
        <dbReference type="EMBL" id="PTD11657.1"/>
    </source>
</evidence>
<protein>
    <recommendedName>
        <fullName evidence="8">Zn(2)-C6 fungal-type domain-containing protein</fullName>
    </recommendedName>
</protein>
<keyword evidence="7" id="KW-0539">Nucleus</keyword>
<reference evidence="9 10" key="1">
    <citation type="submission" date="2018-02" db="EMBL/GenBank/DDBJ databases">
        <title>Fusarium culmorum secondary metabolites in fungal-bacterial-plant interactions.</title>
        <authorList>
            <person name="Schmidt R."/>
        </authorList>
    </citation>
    <scope>NUCLEOTIDE SEQUENCE [LARGE SCALE GENOMIC DNA]</scope>
    <source>
        <strain evidence="9 10">PV</strain>
    </source>
</reference>
<evidence type="ECO:0000259" key="8">
    <source>
        <dbReference type="PROSITE" id="PS50048"/>
    </source>
</evidence>
<evidence type="ECO:0000256" key="3">
    <source>
        <dbReference type="ARBA" id="ARBA00022833"/>
    </source>
</evidence>
<dbReference type="OrthoDB" id="25921at2759"/>
<dbReference type="AlphaFoldDB" id="A0A2T4H7C5"/>
<dbReference type="Pfam" id="PF00172">
    <property type="entry name" value="Zn_clus"/>
    <property type="match status" value="1"/>
</dbReference>
<dbReference type="GO" id="GO:0000981">
    <property type="term" value="F:DNA-binding transcription factor activity, RNA polymerase II-specific"/>
    <property type="evidence" value="ECO:0007669"/>
    <property type="project" value="InterPro"/>
</dbReference>
<evidence type="ECO:0000313" key="10">
    <source>
        <dbReference type="Proteomes" id="UP000241587"/>
    </source>
</evidence>
<keyword evidence="5" id="KW-0238">DNA-binding</keyword>
<dbReference type="Proteomes" id="UP000241587">
    <property type="component" value="Unassembled WGS sequence"/>
</dbReference>
<dbReference type="InterPro" id="IPR052202">
    <property type="entry name" value="Yeast_MetPath_Reg"/>
</dbReference>
<evidence type="ECO:0000256" key="1">
    <source>
        <dbReference type="ARBA" id="ARBA00004123"/>
    </source>
</evidence>
<dbReference type="Gene3D" id="4.10.240.10">
    <property type="entry name" value="Zn(2)-C6 fungal-type DNA-binding domain"/>
    <property type="match status" value="1"/>
</dbReference>
<dbReference type="EMBL" id="PVEM01000001">
    <property type="protein sequence ID" value="PTD11657.1"/>
    <property type="molecule type" value="Genomic_DNA"/>
</dbReference>
<organism evidence="9 10">
    <name type="scientific">Fusarium culmorum</name>
    <dbReference type="NCBI Taxonomy" id="5516"/>
    <lineage>
        <taxon>Eukaryota</taxon>
        <taxon>Fungi</taxon>
        <taxon>Dikarya</taxon>
        <taxon>Ascomycota</taxon>
        <taxon>Pezizomycotina</taxon>
        <taxon>Sordariomycetes</taxon>
        <taxon>Hypocreomycetidae</taxon>
        <taxon>Hypocreales</taxon>
        <taxon>Nectriaceae</taxon>
        <taxon>Fusarium</taxon>
    </lineage>
</organism>
<feature type="domain" description="Zn(2)-C6 fungal-type" evidence="8">
    <location>
        <begin position="8"/>
        <end position="37"/>
    </location>
</feature>
<keyword evidence="4" id="KW-0805">Transcription regulation</keyword>
<dbReference type="GO" id="GO:0045944">
    <property type="term" value="P:positive regulation of transcription by RNA polymerase II"/>
    <property type="evidence" value="ECO:0007669"/>
    <property type="project" value="TreeGrafter"/>
</dbReference>
<accession>A0A2T4H7C5</accession>
<dbReference type="CDD" id="cd00067">
    <property type="entry name" value="GAL4"/>
    <property type="match status" value="1"/>
</dbReference>
<dbReference type="InterPro" id="IPR001138">
    <property type="entry name" value="Zn2Cys6_DnaBD"/>
</dbReference>
<dbReference type="GO" id="GO:0043565">
    <property type="term" value="F:sequence-specific DNA binding"/>
    <property type="evidence" value="ECO:0007669"/>
    <property type="project" value="TreeGrafter"/>
</dbReference>
<evidence type="ECO:0000256" key="4">
    <source>
        <dbReference type="ARBA" id="ARBA00023015"/>
    </source>
</evidence>
<dbReference type="SMART" id="SM00066">
    <property type="entry name" value="GAL4"/>
    <property type="match status" value="1"/>
</dbReference>
<dbReference type="PANTHER" id="PTHR47782:SF12">
    <property type="entry name" value="ZN(II)2CYS6 TRANSCRIPTION FACTOR (EUROFUNG)"/>
    <property type="match status" value="1"/>
</dbReference>
<dbReference type="GO" id="GO:0008270">
    <property type="term" value="F:zinc ion binding"/>
    <property type="evidence" value="ECO:0007669"/>
    <property type="project" value="InterPro"/>
</dbReference>
<evidence type="ECO:0000256" key="2">
    <source>
        <dbReference type="ARBA" id="ARBA00022723"/>
    </source>
</evidence>
<evidence type="ECO:0000256" key="5">
    <source>
        <dbReference type="ARBA" id="ARBA00023125"/>
    </source>
</evidence>
<comment type="subcellular location">
    <subcellularLocation>
        <location evidence="1">Nucleus</location>
    </subcellularLocation>
</comment>
<evidence type="ECO:0000256" key="7">
    <source>
        <dbReference type="ARBA" id="ARBA00023242"/>
    </source>
</evidence>
<keyword evidence="2" id="KW-0479">Metal-binding</keyword>
<gene>
    <name evidence="9" type="ORF">FCULG_00002736</name>
</gene>